<protein>
    <submittedName>
        <fullName evidence="2">CGNR zinc finger domain-containing protein</fullName>
    </submittedName>
</protein>
<sequence length="163" mass="18039">MNDDASLVVEFLNTVNVEENTDELAAAATWHAWAAKRDLRPGPLAEAREARHALRAAVGDPRLSPRELRVPLHAELGRSGPRLAAEDVVAAVLAAATRLAVLGEWERVKICPADDCLWAFFDNSRNRSRTWCSMRVCGNREKARAWRARGAEPQAEPQPVDSH</sequence>
<dbReference type="AlphaFoldDB" id="A0A1H3T1G5"/>
<accession>A0A1H3T1G5</accession>
<gene>
    <name evidence="2" type="ORF">SAMN05421504_1175</name>
</gene>
<dbReference type="InterPro" id="IPR010852">
    <property type="entry name" value="ABATE"/>
</dbReference>
<dbReference type="RefSeq" id="WP_091300095.1">
    <property type="nucleotide sequence ID" value="NZ_FNON01000017.1"/>
</dbReference>
<proteinExistence type="predicted"/>
<organism evidence="2 3">
    <name type="scientific">Amycolatopsis xylanica</name>
    <dbReference type="NCBI Taxonomy" id="589385"/>
    <lineage>
        <taxon>Bacteria</taxon>
        <taxon>Bacillati</taxon>
        <taxon>Actinomycetota</taxon>
        <taxon>Actinomycetes</taxon>
        <taxon>Pseudonocardiales</taxon>
        <taxon>Pseudonocardiaceae</taxon>
        <taxon>Amycolatopsis</taxon>
    </lineage>
</organism>
<dbReference type="Pfam" id="PF11706">
    <property type="entry name" value="zf-CGNR"/>
    <property type="match status" value="1"/>
</dbReference>
<dbReference type="PANTHER" id="PTHR35525:SF3">
    <property type="entry name" value="BLL6575 PROTEIN"/>
    <property type="match status" value="1"/>
</dbReference>
<keyword evidence="3" id="KW-1185">Reference proteome</keyword>
<dbReference type="Proteomes" id="UP000199515">
    <property type="component" value="Unassembled WGS sequence"/>
</dbReference>
<name>A0A1H3T1G5_9PSEU</name>
<dbReference type="InterPro" id="IPR023286">
    <property type="entry name" value="ABATE_dom_sf"/>
</dbReference>
<feature type="domain" description="Zinc finger CGNR" evidence="1">
    <location>
        <begin position="107"/>
        <end position="149"/>
    </location>
</feature>
<dbReference type="EMBL" id="FNON01000017">
    <property type="protein sequence ID" value="SDZ44024.1"/>
    <property type="molecule type" value="Genomic_DNA"/>
</dbReference>
<dbReference type="SUPFAM" id="SSF160904">
    <property type="entry name" value="Jann2411-like"/>
    <property type="match status" value="1"/>
</dbReference>
<reference evidence="2 3" key="1">
    <citation type="submission" date="2016-10" db="EMBL/GenBank/DDBJ databases">
        <authorList>
            <person name="de Groot N.N."/>
        </authorList>
    </citation>
    <scope>NUCLEOTIDE SEQUENCE [LARGE SCALE GENOMIC DNA]</scope>
    <source>
        <strain evidence="2 3">CPCC 202699</strain>
    </source>
</reference>
<dbReference type="InterPro" id="IPR021005">
    <property type="entry name" value="Znf_CGNR"/>
</dbReference>
<evidence type="ECO:0000259" key="1">
    <source>
        <dbReference type="Pfam" id="PF11706"/>
    </source>
</evidence>
<dbReference type="STRING" id="589385.SAMN05421504_1175"/>
<evidence type="ECO:0000313" key="3">
    <source>
        <dbReference type="Proteomes" id="UP000199515"/>
    </source>
</evidence>
<dbReference type="OrthoDB" id="123307at2"/>
<evidence type="ECO:0000313" key="2">
    <source>
        <dbReference type="EMBL" id="SDZ44024.1"/>
    </source>
</evidence>
<dbReference type="PANTHER" id="PTHR35525">
    <property type="entry name" value="BLL6575 PROTEIN"/>
    <property type="match status" value="1"/>
</dbReference>
<dbReference type="Gene3D" id="1.10.3300.10">
    <property type="entry name" value="Jann2411-like domain"/>
    <property type="match status" value="1"/>
</dbReference>